<evidence type="ECO:0000313" key="1">
    <source>
        <dbReference type="EMBL" id="OXU24395.1"/>
    </source>
</evidence>
<protein>
    <submittedName>
        <fullName evidence="1">Uncharacterized protein</fullName>
    </submittedName>
</protein>
<reference evidence="1 2" key="1">
    <citation type="journal article" date="2017" name="Curr. Biol.">
        <title>The Evolution of Venom by Co-option of Single-Copy Genes.</title>
        <authorList>
            <person name="Martinson E.O."/>
            <person name="Mrinalini"/>
            <person name="Kelkar Y.D."/>
            <person name="Chang C.H."/>
            <person name="Werren J.H."/>
        </authorList>
    </citation>
    <scope>NUCLEOTIDE SEQUENCE [LARGE SCALE GENOMIC DNA]</scope>
    <source>
        <strain evidence="1 2">Alberta</strain>
        <tissue evidence="1">Whole body</tissue>
    </source>
</reference>
<evidence type="ECO:0000313" key="2">
    <source>
        <dbReference type="Proteomes" id="UP000215335"/>
    </source>
</evidence>
<dbReference type="EMBL" id="NNAY01001311">
    <property type="protein sequence ID" value="OXU24395.1"/>
    <property type="molecule type" value="Genomic_DNA"/>
</dbReference>
<gene>
    <name evidence="1" type="ORF">TSAR_009900</name>
</gene>
<proteinExistence type="predicted"/>
<dbReference type="AlphaFoldDB" id="A0A232F112"/>
<organism evidence="1 2">
    <name type="scientific">Trichomalopsis sarcophagae</name>
    <dbReference type="NCBI Taxonomy" id="543379"/>
    <lineage>
        <taxon>Eukaryota</taxon>
        <taxon>Metazoa</taxon>
        <taxon>Ecdysozoa</taxon>
        <taxon>Arthropoda</taxon>
        <taxon>Hexapoda</taxon>
        <taxon>Insecta</taxon>
        <taxon>Pterygota</taxon>
        <taxon>Neoptera</taxon>
        <taxon>Endopterygota</taxon>
        <taxon>Hymenoptera</taxon>
        <taxon>Apocrita</taxon>
        <taxon>Proctotrupomorpha</taxon>
        <taxon>Chalcidoidea</taxon>
        <taxon>Pteromalidae</taxon>
        <taxon>Pteromalinae</taxon>
        <taxon>Trichomalopsis</taxon>
    </lineage>
</organism>
<dbReference type="Proteomes" id="UP000215335">
    <property type="component" value="Unassembled WGS sequence"/>
</dbReference>
<accession>A0A232F112</accession>
<comment type="caution">
    <text evidence="1">The sequence shown here is derived from an EMBL/GenBank/DDBJ whole genome shotgun (WGS) entry which is preliminary data.</text>
</comment>
<name>A0A232F112_9HYME</name>
<keyword evidence="2" id="KW-1185">Reference proteome</keyword>
<sequence>MQAMTAQGRAPLLDYSSSSSSLSAAVTAAILLADF</sequence>